<protein>
    <submittedName>
        <fullName evidence="1">Uncharacterized protein</fullName>
    </submittedName>
</protein>
<sequence>MTHWLRPLVLLAVSALTIVLLERLPALERHAQPNRSSAAVFAPLRVERLSNETLVDAMVAMPLAERLTRVGWDRGILTVDLALSSSGAAPKDLWKDTAELVRMSFANVSNVRQLLLRFYLETNEARTLLASADSRAADWPDGLAAAVKGDPDGRRPDWAVNLRLDWTPAGERWLGNFAN</sequence>
<evidence type="ECO:0000313" key="1">
    <source>
        <dbReference type="EMBL" id="MBB6674147.1"/>
    </source>
</evidence>
<proteinExistence type="predicted"/>
<dbReference type="RefSeq" id="WP_185672005.1">
    <property type="nucleotide sequence ID" value="NZ_JACJVP010000044.1"/>
</dbReference>
<gene>
    <name evidence="1" type="ORF">H7C19_26035</name>
</gene>
<dbReference type="AlphaFoldDB" id="A0A7X0RUX3"/>
<accession>A0A7X0RUX3</accession>
<reference evidence="1 2" key="1">
    <citation type="submission" date="2020-08" db="EMBL/GenBank/DDBJ databases">
        <title>Cohnella phylogeny.</title>
        <authorList>
            <person name="Dunlap C."/>
        </authorList>
    </citation>
    <scope>NUCLEOTIDE SEQUENCE [LARGE SCALE GENOMIC DNA]</scope>
    <source>
        <strain evidence="1 2">DSM 28246</strain>
    </source>
</reference>
<evidence type="ECO:0000313" key="2">
    <source>
        <dbReference type="Proteomes" id="UP000547209"/>
    </source>
</evidence>
<name>A0A7X0RUX3_9BACL</name>
<keyword evidence="2" id="KW-1185">Reference proteome</keyword>
<dbReference type="Proteomes" id="UP000547209">
    <property type="component" value="Unassembled WGS sequence"/>
</dbReference>
<comment type="caution">
    <text evidence="1">The sequence shown here is derived from an EMBL/GenBank/DDBJ whole genome shotgun (WGS) entry which is preliminary data.</text>
</comment>
<dbReference type="EMBL" id="JACJVP010000044">
    <property type="protein sequence ID" value="MBB6674147.1"/>
    <property type="molecule type" value="Genomic_DNA"/>
</dbReference>
<organism evidence="1 2">
    <name type="scientific">Cohnella nanjingensis</name>
    <dbReference type="NCBI Taxonomy" id="1387779"/>
    <lineage>
        <taxon>Bacteria</taxon>
        <taxon>Bacillati</taxon>
        <taxon>Bacillota</taxon>
        <taxon>Bacilli</taxon>
        <taxon>Bacillales</taxon>
        <taxon>Paenibacillaceae</taxon>
        <taxon>Cohnella</taxon>
    </lineage>
</organism>